<dbReference type="Gene3D" id="6.10.140.1310">
    <property type="match status" value="1"/>
</dbReference>
<organism evidence="3 4">
    <name type="scientific">Candidatus Pelagibacter giovannonii</name>
    <dbReference type="NCBI Taxonomy" id="2563896"/>
    <lineage>
        <taxon>Bacteria</taxon>
        <taxon>Pseudomonadati</taxon>
        <taxon>Pseudomonadota</taxon>
        <taxon>Alphaproteobacteria</taxon>
        <taxon>Candidatus Pelagibacterales</taxon>
        <taxon>Candidatus Pelagibacteraceae</taxon>
        <taxon>Candidatus Pelagibacter</taxon>
    </lineage>
</organism>
<dbReference type="EMBL" id="CP038852">
    <property type="protein sequence ID" value="QIZ21583.1"/>
    <property type="molecule type" value="Genomic_DNA"/>
</dbReference>
<feature type="domain" description="Phage tail assembly chaperone-like" evidence="2">
    <location>
        <begin position="39"/>
        <end position="99"/>
    </location>
</feature>
<accession>A0A6H1Q5E7</accession>
<dbReference type="AlphaFoldDB" id="A0A6H1Q5E7"/>
<feature type="region of interest" description="Disordered" evidence="1">
    <location>
        <begin position="81"/>
        <end position="100"/>
    </location>
</feature>
<evidence type="ECO:0000259" key="2">
    <source>
        <dbReference type="Pfam" id="PF16778"/>
    </source>
</evidence>
<proteinExistence type="predicted"/>
<gene>
    <name evidence="3" type="ORF">E5R92_07285</name>
</gene>
<dbReference type="Proteomes" id="UP000501094">
    <property type="component" value="Chromosome"/>
</dbReference>
<evidence type="ECO:0000313" key="4">
    <source>
        <dbReference type="Proteomes" id="UP000501094"/>
    </source>
</evidence>
<protein>
    <recommendedName>
        <fullName evidence="2">Phage tail assembly chaperone-like domain-containing protein</fullName>
    </recommendedName>
</protein>
<dbReference type="RefSeq" id="WP_168607441.1">
    <property type="nucleotide sequence ID" value="NZ_CP038852.1"/>
</dbReference>
<sequence length="100" mass="11666">MTKKIVNGELVDLTAEEQTEFDNQPVDTEEKQLQRKINEQVRLPREQLLKDSDWSQLSDNGLSSEKKTEWQTYRQELRDLPSTISSKEDIADLAYPTKPE</sequence>
<evidence type="ECO:0000256" key="1">
    <source>
        <dbReference type="SAM" id="MobiDB-lite"/>
    </source>
</evidence>
<dbReference type="InterPro" id="IPR031893">
    <property type="entry name" value="Phage_tail_APC"/>
</dbReference>
<name>A0A6H1Q5E7_9PROT</name>
<keyword evidence="4" id="KW-1185">Reference proteome</keyword>
<feature type="region of interest" description="Disordered" evidence="1">
    <location>
        <begin position="16"/>
        <end position="35"/>
    </location>
</feature>
<dbReference type="Pfam" id="PF16778">
    <property type="entry name" value="Phage_tail_APC"/>
    <property type="match status" value="1"/>
</dbReference>
<dbReference type="KEGG" id="peg:E5R92_07285"/>
<reference evidence="3 4" key="1">
    <citation type="journal article" date="2020" name="Nat. Microbiol.">
        <title>Lysogenic host-virus interactions in SAR11 marine bacteria.</title>
        <authorList>
            <person name="Morris R.M."/>
            <person name="Cain K.R."/>
            <person name="Hvorecny K.L."/>
            <person name="Kollman J.M."/>
        </authorList>
    </citation>
    <scope>NUCLEOTIDE SEQUENCE [LARGE SCALE GENOMIC DNA]</scope>
    <source>
        <strain evidence="3 4">NP1</strain>
    </source>
</reference>
<evidence type="ECO:0000313" key="3">
    <source>
        <dbReference type="EMBL" id="QIZ21583.1"/>
    </source>
</evidence>